<dbReference type="RefSeq" id="WP_146622182.1">
    <property type="nucleotide sequence ID" value="NZ_BJCC01000012.1"/>
</dbReference>
<feature type="binding site" evidence="5">
    <location>
        <begin position="220"/>
        <end position="227"/>
    </location>
    <ligand>
        <name>ATP</name>
        <dbReference type="ChEBI" id="CHEBI:30616"/>
    </ligand>
</feature>
<dbReference type="EMBL" id="BJCC01000012">
    <property type="protein sequence ID" value="GCF93727.1"/>
    <property type="molecule type" value="Genomic_DNA"/>
</dbReference>
<dbReference type="InterPro" id="IPR027417">
    <property type="entry name" value="P-loop_NTPase"/>
</dbReference>
<dbReference type="PROSITE" id="PS51198">
    <property type="entry name" value="UVRD_HELICASE_ATP_BIND"/>
    <property type="match status" value="1"/>
</dbReference>
<keyword evidence="3 5" id="KW-0347">Helicase</keyword>
<keyword evidence="2 5" id="KW-0378">Hydrolase</keyword>
<evidence type="ECO:0000256" key="5">
    <source>
        <dbReference type="PROSITE-ProRule" id="PRU00560"/>
    </source>
</evidence>
<dbReference type="PANTHER" id="PTHR11070">
    <property type="entry name" value="UVRD / RECB / PCRA DNA HELICASE FAMILY MEMBER"/>
    <property type="match status" value="1"/>
</dbReference>
<evidence type="ECO:0000313" key="8">
    <source>
        <dbReference type="Proteomes" id="UP000290567"/>
    </source>
</evidence>
<keyword evidence="1 5" id="KW-0547">Nucleotide-binding</keyword>
<evidence type="ECO:0000256" key="2">
    <source>
        <dbReference type="ARBA" id="ARBA00022801"/>
    </source>
</evidence>
<dbReference type="Pfam" id="PF13245">
    <property type="entry name" value="AAA_19"/>
    <property type="match status" value="1"/>
</dbReference>
<dbReference type="GO" id="GO:0005829">
    <property type="term" value="C:cytosol"/>
    <property type="evidence" value="ECO:0007669"/>
    <property type="project" value="TreeGrafter"/>
</dbReference>
<feature type="domain" description="UvrD-like helicase ATP-binding" evidence="6">
    <location>
        <begin position="199"/>
        <end position="521"/>
    </location>
</feature>
<evidence type="ECO:0000256" key="1">
    <source>
        <dbReference type="ARBA" id="ARBA00022741"/>
    </source>
</evidence>
<evidence type="ECO:0000256" key="4">
    <source>
        <dbReference type="ARBA" id="ARBA00022840"/>
    </source>
</evidence>
<protein>
    <submittedName>
        <fullName evidence="7">DNA helicase</fullName>
    </submittedName>
</protein>
<evidence type="ECO:0000313" key="7">
    <source>
        <dbReference type="EMBL" id="GCF93727.1"/>
    </source>
</evidence>
<dbReference type="GO" id="GO:0016787">
    <property type="term" value="F:hydrolase activity"/>
    <property type="evidence" value="ECO:0007669"/>
    <property type="project" value="UniProtKB-UniRule"/>
</dbReference>
<accession>A0A4P5P708</accession>
<evidence type="ECO:0000256" key="3">
    <source>
        <dbReference type="ARBA" id="ARBA00022806"/>
    </source>
</evidence>
<keyword evidence="4 5" id="KW-0067">ATP-binding</keyword>
<dbReference type="InterPro" id="IPR014016">
    <property type="entry name" value="UvrD-like_ATP-bd"/>
</dbReference>
<dbReference type="Gene3D" id="3.40.50.300">
    <property type="entry name" value="P-loop containing nucleotide triphosphate hydrolases"/>
    <property type="match status" value="2"/>
</dbReference>
<dbReference type="Proteomes" id="UP000290567">
    <property type="component" value="Unassembled WGS sequence"/>
</dbReference>
<reference evidence="8" key="1">
    <citation type="submission" date="2019-02" db="EMBL/GenBank/DDBJ databases">
        <title>Draft genome sequence of Enterococcus sp. Gos25-1.</title>
        <authorList>
            <person name="Tanaka N."/>
            <person name="Shiwa Y."/>
            <person name="Fujita N."/>
        </authorList>
    </citation>
    <scope>NUCLEOTIDE SEQUENCE [LARGE SCALE GENOMIC DNA]</scope>
    <source>
        <strain evidence="8">Gos25-1</strain>
    </source>
</reference>
<organism evidence="7 8">
    <name type="scientific">Enterococcus florum</name>
    <dbReference type="NCBI Taxonomy" id="2480627"/>
    <lineage>
        <taxon>Bacteria</taxon>
        <taxon>Bacillati</taxon>
        <taxon>Bacillota</taxon>
        <taxon>Bacilli</taxon>
        <taxon>Lactobacillales</taxon>
        <taxon>Enterococcaceae</taxon>
        <taxon>Enterococcus</taxon>
    </lineage>
</organism>
<dbReference type="GO" id="GO:0043138">
    <property type="term" value="F:3'-5' DNA helicase activity"/>
    <property type="evidence" value="ECO:0007669"/>
    <property type="project" value="TreeGrafter"/>
</dbReference>
<comment type="caution">
    <text evidence="7">The sequence shown here is derived from an EMBL/GenBank/DDBJ whole genome shotgun (WGS) entry which is preliminary data.</text>
</comment>
<dbReference type="InterPro" id="IPR000212">
    <property type="entry name" value="DNA_helicase_UvrD/REP"/>
</dbReference>
<dbReference type="GO" id="GO:0000725">
    <property type="term" value="P:recombinational repair"/>
    <property type="evidence" value="ECO:0007669"/>
    <property type="project" value="TreeGrafter"/>
</dbReference>
<dbReference type="AlphaFoldDB" id="A0A4P5P708"/>
<evidence type="ECO:0000259" key="6">
    <source>
        <dbReference type="PROSITE" id="PS51198"/>
    </source>
</evidence>
<proteinExistence type="predicted"/>
<keyword evidence="8" id="KW-1185">Reference proteome</keyword>
<sequence>MDDVFQEEEKHWQNLKHELFLKEQELDAEWGRKLAETKQFQQYLVDYKGEIDPHEMFTNSRISQQQQVAEAVSSNQLSKVKKIQKNPYFSRIDFQFSGDSESERIYIGRFSYTNSNGELLIYDWRAPISSMFYDYDFGPAAYQAPNGEVSGEIIGKRQIKIVDGEIDYVLESQHTIFDDTLQRTLSHKDSQHMSTIINTIQQEQNAIIRNTKDKSLILQGVAGSGKTSIALHRIAFMLYHFKDSLSSEEVMILSPNSVFSQYISQVLPELGEEPVIELTVEAFFEKLAGAVPVYSRIEESERLNDRLPHDALVSRIKRIHLSSFMTELDLFLKTIEKTAFFPEPIQIGEMNFSKAYIIQKYRAYHKHPILERFDRIAEDLLEEAKVRMPKHLPSRAQVTRRLKKCFGFRTTMQIYREFLKSAGIPAFKNLTYSDLFPIAYIRLFFEQIPDLSKIKYLVIDEMQDLALIQQLVIKQVFKCGKLLVGDFTQQIESTQTMTLQQLGDLFSEAKQLILTKSYRSTYEIMTFAKKIIHDTVIQPITRHGEDPQRIICKNKDMQSAQIISLLTKQAKQAPSVLLITRTLSEAREWYTILRNQGINLRLLDGKEATKSDEKIVISSLLIVKGLEADTVIGIDTQKEYFPGKIGDQQLFVIATRAINQLYFIERRSEDEN</sequence>
<dbReference type="PANTHER" id="PTHR11070:SF17">
    <property type="entry name" value="DNA HELICASE IV"/>
    <property type="match status" value="1"/>
</dbReference>
<dbReference type="OrthoDB" id="9787585at2"/>
<dbReference type="GO" id="GO:0005524">
    <property type="term" value="F:ATP binding"/>
    <property type="evidence" value="ECO:0007669"/>
    <property type="project" value="UniProtKB-UniRule"/>
</dbReference>
<gene>
    <name evidence="7" type="ORF">NRIC_16180</name>
</gene>
<name>A0A4P5P708_9ENTE</name>
<dbReference type="GO" id="GO:0003677">
    <property type="term" value="F:DNA binding"/>
    <property type="evidence" value="ECO:0007669"/>
    <property type="project" value="InterPro"/>
</dbReference>
<dbReference type="SUPFAM" id="SSF52540">
    <property type="entry name" value="P-loop containing nucleoside triphosphate hydrolases"/>
    <property type="match status" value="1"/>
</dbReference>